<gene>
    <name evidence="2" type="ORF">HMPREF3222_00898</name>
</gene>
<sequence length="177" mass="20498">MGVIMIDKKVNEISESIFNEKKKILLERVDILIKLDDFKLINKKSSDEEEIIKFDIEVNCRSLDLTGILLGNENFEEYKIKSSSLLGKHINEKLIKMYEKELRDNGYFAIASRKNLRLDICLLKRHFLLYSFLNLPWMEAISSIIVLLGTFGLAGIILAVISWLFYIIVIAPIFIKL</sequence>
<evidence type="ECO:0000313" key="3">
    <source>
        <dbReference type="Proteomes" id="UP000070646"/>
    </source>
</evidence>
<feature type="transmembrane region" description="Helical" evidence="1">
    <location>
        <begin position="154"/>
        <end position="175"/>
    </location>
</feature>
<evidence type="ECO:0000313" key="2">
    <source>
        <dbReference type="EMBL" id="KXA13365.1"/>
    </source>
</evidence>
<dbReference type="Proteomes" id="UP000070646">
    <property type="component" value="Unassembled WGS sequence"/>
</dbReference>
<organism evidence="2 3">
    <name type="scientific">Clostridium perfringens</name>
    <dbReference type="NCBI Taxonomy" id="1502"/>
    <lineage>
        <taxon>Bacteria</taxon>
        <taxon>Bacillati</taxon>
        <taxon>Bacillota</taxon>
        <taxon>Clostridia</taxon>
        <taxon>Eubacteriales</taxon>
        <taxon>Clostridiaceae</taxon>
        <taxon>Clostridium</taxon>
    </lineage>
</organism>
<name>A0A133NAQ2_CLOPF</name>
<dbReference type="PATRIC" id="fig|1502.174.peg.909"/>
<dbReference type="EMBL" id="LRPU01000036">
    <property type="protein sequence ID" value="KXA13365.1"/>
    <property type="molecule type" value="Genomic_DNA"/>
</dbReference>
<dbReference type="AlphaFoldDB" id="A0A133NAQ2"/>
<evidence type="ECO:0000256" key="1">
    <source>
        <dbReference type="SAM" id="Phobius"/>
    </source>
</evidence>
<reference evidence="2 3" key="1">
    <citation type="submission" date="2016-01" db="EMBL/GenBank/DDBJ databases">
        <authorList>
            <person name="Oliw E.H."/>
        </authorList>
    </citation>
    <scope>NUCLEOTIDE SEQUENCE [LARGE SCALE GENOMIC DNA]</scope>
    <source>
        <strain evidence="2 3">MJR7757A</strain>
    </source>
</reference>
<comment type="caution">
    <text evidence="2">The sequence shown here is derived from an EMBL/GenBank/DDBJ whole genome shotgun (WGS) entry which is preliminary data.</text>
</comment>
<proteinExistence type="predicted"/>
<feature type="transmembrane region" description="Helical" evidence="1">
    <location>
        <begin position="127"/>
        <end position="148"/>
    </location>
</feature>
<accession>A0A133NAQ2</accession>
<protein>
    <submittedName>
        <fullName evidence="2">Uncharacterized protein</fullName>
    </submittedName>
</protein>
<keyword evidence="1" id="KW-0472">Membrane</keyword>
<keyword evidence="1" id="KW-1133">Transmembrane helix</keyword>
<keyword evidence="1" id="KW-0812">Transmembrane</keyword>